<dbReference type="AlphaFoldDB" id="A0A3Q9FRK1"/>
<protein>
    <submittedName>
        <fullName evidence="5">Helix-turn-helix transcriptional regulator</fullName>
    </submittedName>
</protein>
<dbReference type="InterPro" id="IPR011990">
    <property type="entry name" value="TPR-like_helical_dom_sf"/>
</dbReference>
<dbReference type="EMBL" id="CP034587">
    <property type="protein sequence ID" value="AZQ70179.1"/>
    <property type="molecule type" value="Genomic_DNA"/>
</dbReference>
<gene>
    <name evidence="5" type="ORF">EKH77_02180</name>
</gene>
<evidence type="ECO:0000259" key="4">
    <source>
        <dbReference type="PROSITE" id="PS50043"/>
    </source>
</evidence>
<dbReference type="InterPro" id="IPR000792">
    <property type="entry name" value="Tscrpt_reg_LuxR_C"/>
</dbReference>
<dbReference type="GO" id="GO:0005737">
    <property type="term" value="C:cytoplasm"/>
    <property type="evidence" value="ECO:0007669"/>
    <property type="project" value="TreeGrafter"/>
</dbReference>
<feature type="domain" description="HTH luxR-type" evidence="4">
    <location>
        <begin position="914"/>
        <end position="979"/>
    </location>
</feature>
<dbReference type="Pfam" id="PF13191">
    <property type="entry name" value="AAA_16"/>
    <property type="match status" value="1"/>
</dbReference>
<keyword evidence="2" id="KW-0067">ATP-binding</keyword>
<dbReference type="InterPro" id="IPR027417">
    <property type="entry name" value="P-loop_NTPase"/>
</dbReference>
<reference evidence="5 6" key="1">
    <citation type="submission" date="2018-12" db="EMBL/GenBank/DDBJ databases">
        <title>The whole draft genome of Streptomyce luteoverticillatus CGMCC 15060.</title>
        <authorList>
            <person name="Feng Z."/>
            <person name="Chen G."/>
            <person name="Zhang J."/>
            <person name="Zhu H."/>
            <person name="Yu X."/>
            <person name="Zhang W."/>
            <person name="Zhang X."/>
        </authorList>
    </citation>
    <scope>NUCLEOTIDE SEQUENCE [LARGE SCALE GENOMIC DNA]</scope>
    <source>
        <strain evidence="5 6">CGMCC 15060</strain>
    </source>
</reference>
<dbReference type="GO" id="GO:0004016">
    <property type="term" value="F:adenylate cyclase activity"/>
    <property type="evidence" value="ECO:0007669"/>
    <property type="project" value="TreeGrafter"/>
</dbReference>
<evidence type="ECO:0000313" key="6">
    <source>
        <dbReference type="Proteomes" id="UP000267900"/>
    </source>
</evidence>
<feature type="compositionally biased region" description="Pro residues" evidence="3">
    <location>
        <begin position="977"/>
        <end position="986"/>
    </location>
</feature>
<evidence type="ECO:0000256" key="2">
    <source>
        <dbReference type="ARBA" id="ARBA00022840"/>
    </source>
</evidence>
<evidence type="ECO:0000313" key="5">
    <source>
        <dbReference type="EMBL" id="AZQ70179.1"/>
    </source>
</evidence>
<dbReference type="GO" id="GO:0005524">
    <property type="term" value="F:ATP binding"/>
    <property type="evidence" value="ECO:0007669"/>
    <property type="project" value="UniProtKB-KW"/>
</dbReference>
<dbReference type="Gene3D" id="1.10.10.10">
    <property type="entry name" value="Winged helix-like DNA-binding domain superfamily/Winged helix DNA-binding domain"/>
    <property type="match status" value="1"/>
</dbReference>
<dbReference type="SUPFAM" id="SSF48452">
    <property type="entry name" value="TPR-like"/>
    <property type="match status" value="2"/>
</dbReference>
<dbReference type="OrthoDB" id="3178131at2"/>
<accession>A0A3Q9FRK1</accession>
<dbReference type="GO" id="GO:0003677">
    <property type="term" value="F:DNA binding"/>
    <property type="evidence" value="ECO:0007669"/>
    <property type="project" value="InterPro"/>
</dbReference>
<dbReference type="SUPFAM" id="SSF52540">
    <property type="entry name" value="P-loop containing nucleoside triphosphate hydrolases"/>
    <property type="match status" value="1"/>
</dbReference>
<organism evidence="5 6">
    <name type="scientific">Streptomyces luteoverticillatus</name>
    <name type="common">Streptoverticillium luteoverticillatus</name>
    <dbReference type="NCBI Taxonomy" id="66425"/>
    <lineage>
        <taxon>Bacteria</taxon>
        <taxon>Bacillati</taxon>
        <taxon>Actinomycetota</taxon>
        <taxon>Actinomycetes</taxon>
        <taxon>Kitasatosporales</taxon>
        <taxon>Streptomycetaceae</taxon>
        <taxon>Streptomyces</taxon>
    </lineage>
</organism>
<dbReference type="Proteomes" id="UP000267900">
    <property type="component" value="Chromosome"/>
</dbReference>
<dbReference type="Gene3D" id="1.25.40.10">
    <property type="entry name" value="Tetratricopeptide repeat domain"/>
    <property type="match status" value="1"/>
</dbReference>
<proteinExistence type="predicted"/>
<dbReference type="PROSITE" id="PS50043">
    <property type="entry name" value="HTH_LUXR_2"/>
    <property type="match status" value="1"/>
</dbReference>
<dbReference type="SMART" id="SM00421">
    <property type="entry name" value="HTH_LUXR"/>
    <property type="match status" value="1"/>
</dbReference>
<dbReference type="SUPFAM" id="SSF46894">
    <property type="entry name" value="C-terminal effector domain of the bipartite response regulators"/>
    <property type="match status" value="1"/>
</dbReference>
<evidence type="ECO:0000256" key="3">
    <source>
        <dbReference type="SAM" id="MobiDB-lite"/>
    </source>
</evidence>
<dbReference type="PANTHER" id="PTHR16305">
    <property type="entry name" value="TESTICULAR SOLUBLE ADENYLYL CYCLASE"/>
    <property type="match status" value="1"/>
</dbReference>
<dbReference type="InterPro" id="IPR041664">
    <property type="entry name" value="AAA_16"/>
</dbReference>
<name>A0A3Q9FRK1_STRLT</name>
<dbReference type="InterPro" id="IPR016032">
    <property type="entry name" value="Sig_transdc_resp-reg_C-effctor"/>
</dbReference>
<dbReference type="PANTHER" id="PTHR16305:SF35">
    <property type="entry name" value="TRANSCRIPTIONAL ACTIVATOR DOMAIN"/>
    <property type="match status" value="1"/>
</dbReference>
<dbReference type="PRINTS" id="PR00038">
    <property type="entry name" value="HTHLUXR"/>
</dbReference>
<keyword evidence="6" id="KW-1185">Reference proteome</keyword>
<keyword evidence="1" id="KW-0547">Nucleotide-binding</keyword>
<dbReference type="CDD" id="cd06170">
    <property type="entry name" value="LuxR_C_like"/>
    <property type="match status" value="1"/>
</dbReference>
<sequence>MSERRIPPRGVRRTTVLHRPPAGGLTEPPPGRGGELAALAARAASARAGHAQAVLIGGPSGIGKTRLLRALLDDQATHGTRTLYAACGREPAAHRVPSAYDGLPDGISGGAAAPYGAVRALFGPLGLTGTGPSPLLRGGAHHALPALAPGADTTAPPPHQVLHGLYRLAGNLMTDRPLTLVLDDAHHADEHSLRWLDFLLRRAEHHLPLLVVLAHRPEAEPVAGAALAAACAPHRTTLLSLGPLAEAEAAELARRILGAPVGPAFAAHLTEASGGNPRTLTHALRTLRAEGTAPDEHGARRATELCAALTATTTRRWLGHQPGWVRDVATAVAVLGEDEPRRVAALAGVTTALAEDALTALRRAGLVTPGRAALADAATRAAVLAPLTEPELTALRTRAVLLLSDAGRPAEDIAEHVLRLPGPVPPWMAATLRDAAARAAARGAHKTAARYLHAVLRAEPDDLSARTELARALAEINPEEALPLIEETLALRTDPRTKAAVAAQYGLTCLALRRVPTAVRVLDEAVAAFTAETGPGAGPADRELTVLLESVLLLAGTVRRETIAAVRDRAARMTLPHGDTPAQRQKAAMMSTLTALDGRSAARTVLQARRALRSPAAEPGGWAAFAAAFPLALADEVDDALGALERVLTQGQEYGEARVYTLALAARSLVLHGIGAIPDALADARTAVGLTAEEDQCAELTMPHIVLATSLVDHAEPRRAEEALARIEPGDLDGHVLEQPAYLMARARARRALGDHEDALVLLFACGDALAAAGVANAVLHPWWVHAVRQLTALGRTGEAREIAERWRGPARSWGTPRALGLAAHALAVTTPGPEGVVLHTEAVEWLAGSPARAEHARAEYHLGRALLAAGDQPAAREHLRTAVGLARQCGALALAEAARGGLVTAGGRMRKATGCRTDLLTRTERKVAALARAGASNREIAEALFVTVRTVEMHLTGVYRKLGVGDRAALASALPPEAPPEPPAGMPTVAYGRPARAAR</sequence>
<dbReference type="GO" id="GO:0006355">
    <property type="term" value="P:regulation of DNA-templated transcription"/>
    <property type="evidence" value="ECO:0007669"/>
    <property type="project" value="InterPro"/>
</dbReference>
<feature type="region of interest" description="Disordered" evidence="3">
    <location>
        <begin position="974"/>
        <end position="1000"/>
    </location>
</feature>
<evidence type="ECO:0000256" key="1">
    <source>
        <dbReference type="ARBA" id="ARBA00022741"/>
    </source>
</evidence>
<feature type="region of interest" description="Disordered" evidence="3">
    <location>
        <begin position="1"/>
        <end position="33"/>
    </location>
</feature>
<dbReference type="Pfam" id="PF00196">
    <property type="entry name" value="GerE"/>
    <property type="match status" value="1"/>
</dbReference>
<dbReference type="InterPro" id="IPR036388">
    <property type="entry name" value="WH-like_DNA-bd_sf"/>
</dbReference>